<evidence type="ECO:0000259" key="2">
    <source>
        <dbReference type="Pfam" id="PF00857"/>
    </source>
</evidence>
<sequence length="201" mass="22764">MAESLQRPLGPNALHLCLDMQRLFSPDGPWPTPWMERVLPTVAAVAEHAPARTIFTRFIPPRRAEDMPGTWRRYYQKWAVATQEHLDPRLLELMPALQRLVPPASVFDKPVYSAFAGHRLSDELKNRQIDTLIVTGSETDVCVLATVLGAVDHGYRVVLVSDGLCSSSDEGHDTLLSLYRKRFSEQIETVESDELLESWRL</sequence>
<dbReference type="EMBL" id="VCMV01000007">
    <property type="protein sequence ID" value="KAB0268154.1"/>
    <property type="molecule type" value="Genomic_DNA"/>
</dbReference>
<dbReference type="AlphaFoldDB" id="A0A5N3PEM2"/>
<dbReference type="PANTHER" id="PTHR43540:SF6">
    <property type="entry name" value="ISOCHORISMATASE-LIKE DOMAIN-CONTAINING PROTEIN"/>
    <property type="match status" value="1"/>
</dbReference>
<accession>A0A5N3PEM2</accession>
<organism evidence="3 4">
    <name type="scientific">Microvirga brassicacearum</name>
    <dbReference type="NCBI Taxonomy" id="2580413"/>
    <lineage>
        <taxon>Bacteria</taxon>
        <taxon>Pseudomonadati</taxon>
        <taxon>Pseudomonadota</taxon>
        <taxon>Alphaproteobacteria</taxon>
        <taxon>Hyphomicrobiales</taxon>
        <taxon>Methylobacteriaceae</taxon>
        <taxon>Microvirga</taxon>
    </lineage>
</organism>
<feature type="domain" description="Isochorismatase-like" evidence="2">
    <location>
        <begin position="14"/>
        <end position="189"/>
    </location>
</feature>
<name>A0A5N3PEM2_9HYPH</name>
<dbReference type="CDD" id="cd00431">
    <property type="entry name" value="cysteine_hydrolases"/>
    <property type="match status" value="1"/>
</dbReference>
<keyword evidence="1 3" id="KW-0378">Hydrolase</keyword>
<dbReference type="GO" id="GO:0016787">
    <property type="term" value="F:hydrolase activity"/>
    <property type="evidence" value="ECO:0007669"/>
    <property type="project" value="UniProtKB-KW"/>
</dbReference>
<evidence type="ECO:0000313" key="3">
    <source>
        <dbReference type="EMBL" id="KAB0268154.1"/>
    </source>
</evidence>
<dbReference type="OrthoDB" id="9811489at2"/>
<dbReference type="RefSeq" id="WP_150942712.1">
    <property type="nucleotide sequence ID" value="NZ_VCMV01000007.1"/>
</dbReference>
<dbReference type="InterPro" id="IPR000868">
    <property type="entry name" value="Isochorismatase-like_dom"/>
</dbReference>
<evidence type="ECO:0000313" key="4">
    <source>
        <dbReference type="Proteomes" id="UP000325684"/>
    </source>
</evidence>
<dbReference type="Gene3D" id="3.40.50.850">
    <property type="entry name" value="Isochorismatase-like"/>
    <property type="match status" value="1"/>
</dbReference>
<dbReference type="PANTHER" id="PTHR43540">
    <property type="entry name" value="PEROXYUREIDOACRYLATE/UREIDOACRYLATE AMIDOHYDROLASE-RELATED"/>
    <property type="match status" value="1"/>
</dbReference>
<gene>
    <name evidence="3" type="ORF">FEZ63_05885</name>
</gene>
<reference evidence="3 4" key="1">
    <citation type="journal article" date="2019" name="Microorganisms">
        <title>Genome Insights into the Novel Species Microvirga brassicacearum, a Rapeseed Endophyte with Biotechnological Potential.</title>
        <authorList>
            <person name="Jimenez-Gomez A."/>
            <person name="Saati-Santamaria Z."/>
            <person name="Igual J.M."/>
            <person name="Rivas R."/>
            <person name="Mateos P.F."/>
            <person name="Garcia-Fraile P."/>
        </authorList>
    </citation>
    <scope>NUCLEOTIDE SEQUENCE [LARGE SCALE GENOMIC DNA]</scope>
    <source>
        <strain evidence="3 4">CDVBN77</strain>
    </source>
</reference>
<dbReference type="Proteomes" id="UP000325684">
    <property type="component" value="Unassembled WGS sequence"/>
</dbReference>
<protein>
    <submittedName>
        <fullName evidence="3">Cysteine hydrolase</fullName>
    </submittedName>
</protein>
<proteinExistence type="predicted"/>
<comment type="caution">
    <text evidence="3">The sequence shown here is derived from an EMBL/GenBank/DDBJ whole genome shotgun (WGS) entry which is preliminary data.</text>
</comment>
<dbReference type="InterPro" id="IPR036380">
    <property type="entry name" value="Isochorismatase-like_sf"/>
</dbReference>
<keyword evidence="4" id="KW-1185">Reference proteome</keyword>
<evidence type="ECO:0000256" key="1">
    <source>
        <dbReference type="ARBA" id="ARBA00022801"/>
    </source>
</evidence>
<dbReference type="SUPFAM" id="SSF52499">
    <property type="entry name" value="Isochorismatase-like hydrolases"/>
    <property type="match status" value="1"/>
</dbReference>
<dbReference type="InterPro" id="IPR050272">
    <property type="entry name" value="Isochorismatase-like_hydrls"/>
</dbReference>
<dbReference type="Pfam" id="PF00857">
    <property type="entry name" value="Isochorismatase"/>
    <property type="match status" value="1"/>
</dbReference>